<keyword evidence="5 8" id="KW-0249">Electron transport</keyword>
<dbReference type="PROSITE" id="PS00198">
    <property type="entry name" value="4FE4S_FER_1"/>
    <property type="match status" value="1"/>
</dbReference>
<evidence type="ECO:0000259" key="10">
    <source>
        <dbReference type="PROSITE" id="PS51379"/>
    </source>
</evidence>
<feature type="binding site" evidence="8">
    <location>
        <position position="425"/>
    </location>
    <ligand>
        <name>[4Fe-4S] cluster</name>
        <dbReference type="ChEBI" id="CHEBI:49883"/>
        <label>1</label>
    </ligand>
</feature>
<evidence type="ECO:0000256" key="9">
    <source>
        <dbReference type="SAM" id="MobiDB-lite"/>
    </source>
</evidence>
<feature type="binding site" evidence="8">
    <location>
        <position position="376"/>
    </location>
    <ligand>
        <name>[4Fe-4S] cluster</name>
        <dbReference type="ChEBI" id="CHEBI:49883"/>
        <label>1</label>
    </ligand>
</feature>
<evidence type="ECO:0000256" key="2">
    <source>
        <dbReference type="ARBA" id="ARBA00022485"/>
    </source>
</evidence>
<dbReference type="Pfam" id="PF10531">
    <property type="entry name" value="SLBB"/>
    <property type="match status" value="1"/>
</dbReference>
<comment type="subcellular location">
    <subcellularLocation>
        <location evidence="8">Cell membrane</location>
        <topology evidence="8">Peripheral membrane protein</topology>
    </subcellularLocation>
</comment>
<comment type="similarity">
    <text evidence="8">Belongs to the 4Fe4S bacterial-type ferredoxin family. RnfC subfamily.</text>
</comment>
<feature type="binding site" evidence="8">
    <location>
        <position position="386"/>
    </location>
    <ligand>
        <name>[4Fe-4S] cluster</name>
        <dbReference type="ChEBI" id="CHEBI:49883"/>
        <label>2</label>
    </ligand>
</feature>
<protein>
    <recommendedName>
        <fullName evidence="8">Ion-translocating oxidoreductase complex subunit C</fullName>
        <ecNumber evidence="8">7.-.-.-</ecNumber>
    </recommendedName>
    <alternativeName>
        <fullName evidence="8">Rnf electron transport complex subunit C</fullName>
    </alternativeName>
</protein>
<dbReference type="InterPro" id="IPR037225">
    <property type="entry name" value="Nuo51_FMN-bd_sf"/>
</dbReference>
<keyword evidence="1 8" id="KW-0813">Transport</keyword>
<dbReference type="GO" id="GO:0022900">
    <property type="term" value="P:electron transport chain"/>
    <property type="evidence" value="ECO:0007669"/>
    <property type="project" value="UniProtKB-UniRule"/>
</dbReference>
<dbReference type="SUPFAM" id="SSF142019">
    <property type="entry name" value="Nqo1 FMN-binding domain-like"/>
    <property type="match status" value="1"/>
</dbReference>
<sequence>MTHSSSSLHTFGRGGIHPGPHKEATASREIEDLPAPSEVVLPLLQHLGEPAEPCVKKGEMVRRGQKIAEGGKTGVPLHAPISGKVKPVDKRPHPTMAIAPSMAIGANAEAGPELEFPEDPEWRNLPLEEALSRVREAGIVGLGGAAFPTWRKLEFARAAKVDLLVMNGAECEPYLTSDYRVMLAWPTEIVEGSVLIAKIAGAKKVQIGVESDKPDAIEATTKAAAALTQREIPVEVVPCEARYPQGAEKQLVFAVSGRTVPARQLPSAVGVLVQNVATAHAVYEALRFRKPLLDRILTVTGPGIVQPRNVRAPLGASLADIVEFCGGIKPETNRMVAGGPMMGRALPRLDVPLIKGMNGLVMLTGRGPLEDGFGPCIRCGRCLDACPLGLEPDQVSVRVEVGRTLDCEPHGALDCYECGCCSYVCPSSRPLVQFMQVAKSALRRAAATRSAS</sequence>
<dbReference type="InterPro" id="IPR017896">
    <property type="entry name" value="4Fe4S_Fe-S-bd"/>
</dbReference>
<evidence type="ECO:0000256" key="6">
    <source>
        <dbReference type="ARBA" id="ARBA00023004"/>
    </source>
</evidence>
<keyword evidence="8" id="KW-1003">Cell membrane</keyword>
<dbReference type="NCBIfam" id="NF003454">
    <property type="entry name" value="PRK05035.1"/>
    <property type="match status" value="1"/>
</dbReference>
<dbReference type="InterPro" id="IPR019554">
    <property type="entry name" value="Soluble_ligand-bd"/>
</dbReference>
<dbReference type="HAMAP" id="MF_00461">
    <property type="entry name" value="RsxC_RnfC"/>
    <property type="match status" value="1"/>
</dbReference>
<dbReference type="PROSITE" id="PS51379">
    <property type="entry name" value="4FE4S_FER_2"/>
    <property type="match status" value="1"/>
</dbReference>
<proteinExistence type="inferred from homology"/>
<keyword evidence="8" id="KW-0472">Membrane</keyword>
<comment type="function">
    <text evidence="8">Part of a membrane-bound complex that couples electron transfer with translocation of ions across the membrane.</text>
</comment>
<dbReference type="InterPro" id="IPR026902">
    <property type="entry name" value="RnfC_N"/>
</dbReference>
<feature type="binding site" evidence="8">
    <location>
        <position position="418"/>
    </location>
    <ligand>
        <name>[4Fe-4S] cluster</name>
        <dbReference type="ChEBI" id="CHEBI:49883"/>
        <label>2</label>
    </ligand>
</feature>
<dbReference type="InterPro" id="IPR010208">
    <property type="entry name" value="Ion_transpt_RnfC/RsxC"/>
</dbReference>
<dbReference type="PANTHER" id="PTHR43034:SF2">
    <property type="entry name" value="ION-TRANSLOCATING OXIDOREDUCTASE COMPLEX SUBUNIT C"/>
    <property type="match status" value="1"/>
</dbReference>
<dbReference type="EC" id="7.-.-.-" evidence="8"/>
<keyword evidence="8" id="KW-1278">Translocase</keyword>
<dbReference type="Pfam" id="PF01512">
    <property type="entry name" value="Complex1_51K"/>
    <property type="match status" value="1"/>
</dbReference>
<feature type="domain" description="4Fe-4S ferredoxin-type" evidence="10">
    <location>
        <begin position="366"/>
        <end position="395"/>
    </location>
</feature>
<keyword evidence="3 8" id="KW-0479">Metal-binding</keyword>
<name>A0A933W7N9_UNCEI</name>
<dbReference type="AlphaFoldDB" id="A0A933W7N9"/>
<dbReference type="PANTHER" id="PTHR43034">
    <property type="entry name" value="ION-TRANSLOCATING OXIDOREDUCTASE COMPLEX SUBUNIT C"/>
    <property type="match status" value="1"/>
</dbReference>
<comment type="cofactor">
    <cofactor evidence="8">
        <name>[4Fe-4S] cluster</name>
        <dbReference type="ChEBI" id="CHEBI:49883"/>
    </cofactor>
    <text evidence="8">Binds 2 [4Fe-4S] clusters per subunit.</text>
</comment>
<evidence type="ECO:0000313" key="12">
    <source>
        <dbReference type="Proteomes" id="UP000696931"/>
    </source>
</evidence>
<evidence type="ECO:0000313" key="11">
    <source>
        <dbReference type="EMBL" id="MBI5168116.1"/>
    </source>
</evidence>
<accession>A0A933W7N9</accession>
<dbReference type="GO" id="GO:0005886">
    <property type="term" value="C:plasma membrane"/>
    <property type="evidence" value="ECO:0007669"/>
    <property type="project" value="UniProtKB-SubCell"/>
</dbReference>
<feature type="region of interest" description="Disordered" evidence="9">
    <location>
        <begin position="1"/>
        <end position="26"/>
    </location>
</feature>
<dbReference type="SUPFAM" id="SSF46548">
    <property type="entry name" value="alpha-helical ferredoxin"/>
    <property type="match status" value="1"/>
</dbReference>
<dbReference type="NCBIfam" id="TIGR01945">
    <property type="entry name" value="rnfC"/>
    <property type="match status" value="1"/>
</dbReference>
<evidence type="ECO:0000256" key="4">
    <source>
        <dbReference type="ARBA" id="ARBA00022737"/>
    </source>
</evidence>
<dbReference type="GO" id="GO:0051539">
    <property type="term" value="F:4 iron, 4 sulfur cluster binding"/>
    <property type="evidence" value="ECO:0007669"/>
    <property type="project" value="UniProtKB-KW"/>
</dbReference>
<keyword evidence="7 8" id="KW-0411">Iron-sulfur</keyword>
<feature type="binding site" evidence="8">
    <location>
        <position position="379"/>
    </location>
    <ligand>
        <name>[4Fe-4S] cluster</name>
        <dbReference type="ChEBI" id="CHEBI:49883"/>
        <label>1</label>
    </ligand>
</feature>
<dbReference type="Gene3D" id="3.40.50.11540">
    <property type="entry name" value="NADH-ubiquinone oxidoreductase 51kDa subunit"/>
    <property type="match status" value="1"/>
</dbReference>
<dbReference type="EMBL" id="JACRIW010000012">
    <property type="protein sequence ID" value="MBI5168116.1"/>
    <property type="molecule type" value="Genomic_DNA"/>
</dbReference>
<dbReference type="Proteomes" id="UP000696931">
    <property type="component" value="Unassembled WGS sequence"/>
</dbReference>
<feature type="region of interest" description="Disordered" evidence="9">
    <location>
        <begin position="70"/>
        <end position="91"/>
    </location>
</feature>
<dbReference type="InterPro" id="IPR017900">
    <property type="entry name" value="4Fe4S_Fe_S_CS"/>
</dbReference>
<keyword evidence="4 8" id="KW-0677">Repeat</keyword>
<comment type="caution">
    <text evidence="11">The sequence shown here is derived from an EMBL/GenBank/DDBJ whole genome shotgun (WGS) entry which is preliminary data.</text>
</comment>
<evidence type="ECO:0000256" key="5">
    <source>
        <dbReference type="ARBA" id="ARBA00022982"/>
    </source>
</evidence>
<evidence type="ECO:0000256" key="8">
    <source>
        <dbReference type="HAMAP-Rule" id="MF_00461"/>
    </source>
</evidence>
<feature type="binding site" evidence="8">
    <location>
        <position position="382"/>
    </location>
    <ligand>
        <name>[4Fe-4S] cluster</name>
        <dbReference type="ChEBI" id="CHEBI:49883"/>
        <label>1</label>
    </ligand>
</feature>
<reference evidence="11" key="1">
    <citation type="submission" date="2020-07" db="EMBL/GenBank/DDBJ databases">
        <title>Huge and variable diversity of episymbiotic CPR bacteria and DPANN archaea in groundwater ecosystems.</title>
        <authorList>
            <person name="He C.Y."/>
            <person name="Keren R."/>
            <person name="Whittaker M."/>
            <person name="Farag I.F."/>
            <person name="Doudna J."/>
            <person name="Cate J.H.D."/>
            <person name="Banfield J.F."/>
        </authorList>
    </citation>
    <scope>NUCLEOTIDE SEQUENCE</scope>
    <source>
        <strain evidence="11">NC_groundwater_1813_Pr3_B-0.1um_71_17</strain>
    </source>
</reference>
<dbReference type="GO" id="GO:0046872">
    <property type="term" value="F:metal ion binding"/>
    <property type="evidence" value="ECO:0007669"/>
    <property type="project" value="UniProtKB-KW"/>
</dbReference>
<evidence type="ECO:0000256" key="7">
    <source>
        <dbReference type="ARBA" id="ARBA00023014"/>
    </source>
</evidence>
<dbReference type="InterPro" id="IPR011538">
    <property type="entry name" value="Nuo51_FMN-bd"/>
</dbReference>
<comment type="subunit">
    <text evidence="8">The complex is composed of six subunits: RnfA, RnfB, RnfC, RnfD, RnfE and RnfG.</text>
</comment>
<keyword evidence="2 8" id="KW-0004">4Fe-4S</keyword>
<dbReference type="GO" id="GO:0009055">
    <property type="term" value="F:electron transfer activity"/>
    <property type="evidence" value="ECO:0007669"/>
    <property type="project" value="InterPro"/>
</dbReference>
<keyword evidence="6 8" id="KW-0408">Iron</keyword>
<feature type="binding site" evidence="8">
    <location>
        <position position="421"/>
    </location>
    <ligand>
        <name>[4Fe-4S] cluster</name>
        <dbReference type="ChEBI" id="CHEBI:49883"/>
        <label>2</label>
    </ligand>
</feature>
<dbReference type="Pfam" id="PF13375">
    <property type="entry name" value="RnfC_N"/>
    <property type="match status" value="1"/>
</dbReference>
<evidence type="ECO:0000256" key="1">
    <source>
        <dbReference type="ARBA" id="ARBA00022448"/>
    </source>
</evidence>
<feature type="binding site" evidence="8">
    <location>
        <position position="415"/>
    </location>
    <ligand>
        <name>[4Fe-4S] cluster</name>
        <dbReference type="ChEBI" id="CHEBI:49883"/>
        <label>2</label>
    </ligand>
</feature>
<gene>
    <name evidence="11" type="primary">rsxC</name>
    <name evidence="8" type="synonym">rnfC</name>
    <name evidence="11" type="ORF">HZA61_01370</name>
</gene>
<organism evidence="11 12">
    <name type="scientific">Eiseniibacteriota bacterium</name>
    <dbReference type="NCBI Taxonomy" id="2212470"/>
    <lineage>
        <taxon>Bacteria</taxon>
        <taxon>Candidatus Eiseniibacteriota</taxon>
    </lineage>
</organism>
<evidence type="ECO:0000256" key="3">
    <source>
        <dbReference type="ARBA" id="ARBA00022723"/>
    </source>
</evidence>